<dbReference type="GO" id="GO:0031419">
    <property type="term" value="F:cobalamin binding"/>
    <property type="evidence" value="ECO:0007669"/>
    <property type="project" value="InterPro"/>
</dbReference>
<dbReference type="AlphaFoldDB" id="A0A2P5P8A6"/>
<accession>A0A2P5P8A6</accession>
<dbReference type="SFLD" id="SFLDS00029">
    <property type="entry name" value="Radical_SAM"/>
    <property type="match status" value="1"/>
</dbReference>
<dbReference type="InterPro" id="IPR036724">
    <property type="entry name" value="Cobalamin-bd_sf"/>
</dbReference>
<organism evidence="10 11">
    <name type="scientific">Dehalogenimonas etheniformans</name>
    <dbReference type="NCBI Taxonomy" id="1536648"/>
    <lineage>
        <taxon>Bacteria</taxon>
        <taxon>Bacillati</taxon>
        <taxon>Chloroflexota</taxon>
        <taxon>Dehalococcoidia</taxon>
        <taxon>Dehalococcoidales</taxon>
        <taxon>Dehalococcoidaceae</taxon>
        <taxon>Dehalogenimonas</taxon>
    </lineage>
</organism>
<evidence type="ECO:0000256" key="1">
    <source>
        <dbReference type="ARBA" id="ARBA00001966"/>
    </source>
</evidence>
<keyword evidence="11" id="KW-1185">Reference proteome</keyword>
<dbReference type="CDD" id="cd01335">
    <property type="entry name" value="Radical_SAM"/>
    <property type="match status" value="1"/>
</dbReference>
<evidence type="ECO:0000313" key="10">
    <source>
        <dbReference type="EMBL" id="PPD58532.1"/>
    </source>
</evidence>
<evidence type="ECO:0000256" key="2">
    <source>
        <dbReference type="ARBA" id="ARBA00022603"/>
    </source>
</evidence>
<dbReference type="GO" id="GO:0046872">
    <property type="term" value="F:metal ion binding"/>
    <property type="evidence" value="ECO:0007669"/>
    <property type="project" value="UniProtKB-KW"/>
</dbReference>
<dbReference type="InterPro" id="IPR058240">
    <property type="entry name" value="rSAM_sf"/>
</dbReference>
<evidence type="ECO:0000256" key="7">
    <source>
        <dbReference type="ARBA" id="ARBA00023014"/>
    </source>
</evidence>
<evidence type="ECO:0000259" key="8">
    <source>
        <dbReference type="PROSITE" id="PS51332"/>
    </source>
</evidence>
<dbReference type="InterPro" id="IPR034466">
    <property type="entry name" value="Methyltransferase_Class_B"/>
</dbReference>
<keyword evidence="5" id="KW-0479">Metal-binding</keyword>
<evidence type="ECO:0000256" key="3">
    <source>
        <dbReference type="ARBA" id="ARBA00022679"/>
    </source>
</evidence>
<dbReference type="InterPro" id="IPR051198">
    <property type="entry name" value="BchE-like"/>
</dbReference>
<dbReference type="Proteomes" id="UP000235653">
    <property type="component" value="Unassembled WGS sequence"/>
</dbReference>
<dbReference type="Pfam" id="PF02310">
    <property type="entry name" value="B12-binding"/>
    <property type="match status" value="1"/>
</dbReference>
<comment type="caution">
    <text evidence="10">The sequence shown here is derived from an EMBL/GenBank/DDBJ whole genome shotgun (WGS) entry which is preliminary data.</text>
</comment>
<dbReference type="SMART" id="SM00729">
    <property type="entry name" value="Elp3"/>
    <property type="match status" value="1"/>
</dbReference>
<dbReference type="Gene3D" id="3.40.50.280">
    <property type="entry name" value="Cobalamin-binding domain"/>
    <property type="match status" value="1"/>
</dbReference>
<dbReference type="InterPro" id="IPR006638">
    <property type="entry name" value="Elp3/MiaA/NifB-like_rSAM"/>
</dbReference>
<dbReference type="CDD" id="cd02068">
    <property type="entry name" value="radical_SAM_B12_BD"/>
    <property type="match status" value="1"/>
</dbReference>
<proteinExistence type="predicted"/>
<feature type="domain" description="Radical SAM core" evidence="9">
    <location>
        <begin position="206"/>
        <end position="430"/>
    </location>
</feature>
<dbReference type="InterPro" id="IPR007197">
    <property type="entry name" value="rSAM"/>
</dbReference>
<keyword evidence="6" id="KW-0408">Iron</keyword>
<dbReference type="SFLD" id="SFLDG01123">
    <property type="entry name" value="methyltransferase_(Class_B)"/>
    <property type="match status" value="1"/>
</dbReference>
<keyword evidence="2" id="KW-0489">Methyltransferase</keyword>
<dbReference type="PANTHER" id="PTHR43409">
    <property type="entry name" value="ANAEROBIC MAGNESIUM-PROTOPORPHYRIN IX MONOMETHYL ESTER CYCLASE-RELATED"/>
    <property type="match status" value="1"/>
</dbReference>
<name>A0A2P5P8A6_9CHLR</name>
<evidence type="ECO:0000256" key="6">
    <source>
        <dbReference type="ARBA" id="ARBA00023004"/>
    </source>
</evidence>
<evidence type="ECO:0000256" key="5">
    <source>
        <dbReference type="ARBA" id="ARBA00022723"/>
    </source>
</evidence>
<dbReference type="SFLD" id="SFLDG01082">
    <property type="entry name" value="B12-binding_domain_containing"/>
    <property type="match status" value="1"/>
</dbReference>
<keyword evidence="4" id="KW-0949">S-adenosyl-L-methionine</keyword>
<dbReference type="InterPro" id="IPR006158">
    <property type="entry name" value="Cobalamin-bd"/>
</dbReference>
<protein>
    <submittedName>
        <fullName evidence="10">Radical SAM protein</fullName>
    </submittedName>
</protein>
<dbReference type="Pfam" id="PF04055">
    <property type="entry name" value="Radical_SAM"/>
    <property type="match status" value="1"/>
</dbReference>
<dbReference type="PANTHER" id="PTHR43409:SF7">
    <property type="entry name" value="BLL1977 PROTEIN"/>
    <property type="match status" value="1"/>
</dbReference>
<keyword evidence="3" id="KW-0808">Transferase</keyword>
<dbReference type="EMBL" id="JQAN02000006">
    <property type="protein sequence ID" value="PPD58532.1"/>
    <property type="molecule type" value="Genomic_DNA"/>
</dbReference>
<evidence type="ECO:0000256" key="4">
    <source>
        <dbReference type="ARBA" id="ARBA00022691"/>
    </source>
</evidence>
<feature type="domain" description="B12-binding" evidence="8">
    <location>
        <begin position="27"/>
        <end position="167"/>
    </location>
</feature>
<dbReference type="GO" id="GO:0003824">
    <property type="term" value="F:catalytic activity"/>
    <property type="evidence" value="ECO:0007669"/>
    <property type="project" value="InterPro"/>
</dbReference>
<keyword evidence="7" id="KW-0411">Iron-sulfur</keyword>
<evidence type="ECO:0000313" key="11">
    <source>
        <dbReference type="Proteomes" id="UP000235653"/>
    </source>
</evidence>
<reference evidence="10 11" key="1">
    <citation type="journal article" date="2017" name="ISME J.">
        <title>Grape pomace compost harbors organohalide-respiring Dehalogenimonas species with novel reductive dehalogenase genes.</title>
        <authorList>
            <person name="Yang Y."/>
            <person name="Higgins S.A."/>
            <person name="Yan J."/>
            <person name="Simsir B."/>
            <person name="Chourey K."/>
            <person name="Iyer R."/>
            <person name="Hettich R.L."/>
            <person name="Baldwin B."/>
            <person name="Ogles D.M."/>
            <person name="Loffler F.E."/>
        </authorList>
    </citation>
    <scope>NUCLEOTIDE SEQUENCE [LARGE SCALE GENOMIC DNA]</scope>
    <source>
        <strain evidence="10 11">GP</strain>
    </source>
</reference>
<dbReference type="SUPFAM" id="SSF52242">
    <property type="entry name" value="Cobalamin (vitamin B12)-binding domain"/>
    <property type="match status" value="1"/>
</dbReference>
<dbReference type="SUPFAM" id="SSF102114">
    <property type="entry name" value="Radical SAM enzymes"/>
    <property type="match status" value="1"/>
</dbReference>
<evidence type="ECO:0000259" key="9">
    <source>
        <dbReference type="PROSITE" id="PS51918"/>
    </source>
</evidence>
<dbReference type="InterPro" id="IPR023404">
    <property type="entry name" value="rSAM_horseshoe"/>
</dbReference>
<comment type="cofactor">
    <cofactor evidence="1">
        <name>[4Fe-4S] cluster</name>
        <dbReference type="ChEBI" id="CHEBI:49883"/>
    </cofactor>
</comment>
<gene>
    <name evidence="10" type="ORF">JP09_001205</name>
</gene>
<dbReference type="PROSITE" id="PS51918">
    <property type="entry name" value="RADICAL_SAM"/>
    <property type="match status" value="1"/>
</dbReference>
<dbReference type="PROSITE" id="PS51332">
    <property type="entry name" value="B12_BINDING"/>
    <property type="match status" value="1"/>
</dbReference>
<dbReference type="Gene3D" id="3.80.30.20">
    <property type="entry name" value="tm_1862 like domain"/>
    <property type="match status" value="1"/>
</dbReference>
<dbReference type="GO" id="GO:0051539">
    <property type="term" value="F:4 iron, 4 sulfur cluster binding"/>
    <property type="evidence" value="ECO:0007669"/>
    <property type="project" value="UniProtKB-KW"/>
</dbReference>
<sequence>MLVPGESSRNQQVTSGQRGPNLMEVNRMKVLLVTSATPAYRQYYSQAYTNLPNGLLYIASALERAGHEVRIYDGFVDEREPKDFVAFNPDLIGFSVITGPNLEGSVAQSREFKSLLPEATIAWGNVHPSIMVEQTLAEDSVDFVVIGAGEFTLLELLEHLRIGSPSLDSIKGLAFRRDGNVIVNERREFIKDLESMPDPAWHLVDVKKYSVIGLNTSRGCAHHCAFCYNKTYNQGYVGFLGAERIISQIKHLKEKYGAKYIRFNEDNFTFNRKRLRELCRLLIEEKLKINWSCDSRADLSDTDIALMKKAGCVAVGLGLETGSQRMLDFIQKDITVPEMEKTFWSLVKAGIRTSVYIMYGFPTETVTDFQATQRMLKDLDDPYYMYNRFVPFPGSVLFDYCVKHGLVTLPEKLEGWPEYLMRFSNQINISEVPEEMLSEAAAHWRATYAVQRFRFTLKHNPSYFLTAFTDPKKFSRELWELVKYHTQVNGFYKVVKKKLSGETKEQTLVPVAATTRR</sequence>